<sequence length="270" mass="30228">MMCLHAMPRRCSASSIAAFSQKVPVRAFLLLLATLLFLGTHAQGESDTIYKSHIFNFGEEASEEKAYTATELLAIATESQTEWNKAKVLYQDSYSYEYKFASWAGFGTNYTVVVSTGTVVRFITKSWRRDQSTGDLIIDPEVIMEGDDIDPSKAFTIDELYELCINDWLPRGETDHYLYLGLSDAGLLTMCGYVHKQCADDCYNGIQHFKAFSWDKKEDPVTMSQNNETDPTAQSSIDGASAGSMGQPLGVSFLRWILNAFLVLAFCLWN</sequence>
<keyword evidence="2" id="KW-0732">Signal</keyword>
<dbReference type="AlphaFoldDB" id="A0A7R9WG49"/>
<dbReference type="EMBL" id="HBED01043940">
    <property type="protein sequence ID" value="CAD8323675.1"/>
    <property type="molecule type" value="Transcribed_RNA"/>
</dbReference>
<feature type="signal peptide" evidence="2">
    <location>
        <begin position="1"/>
        <end position="44"/>
    </location>
</feature>
<organism evidence="3">
    <name type="scientific">Pseudictyota dubia</name>
    <dbReference type="NCBI Taxonomy" id="2749911"/>
    <lineage>
        <taxon>Eukaryota</taxon>
        <taxon>Sar</taxon>
        <taxon>Stramenopiles</taxon>
        <taxon>Ochrophyta</taxon>
        <taxon>Bacillariophyta</taxon>
        <taxon>Mediophyceae</taxon>
        <taxon>Biddulphiophycidae</taxon>
        <taxon>Eupodiscales</taxon>
        <taxon>Odontellaceae</taxon>
        <taxon>Pseudictyota</taxon>
    </lineage>
</organism>
<evidence type="ECO:0000256" key="2">
    <source>
        <dbReference type="SAM" id="SignalP"/>
    </source>
</evidence>
<feature type="region of interest" description="Disordered" evidence="1">
    <location>
        <begin position="220"/>
        <end position="239"/>
    </location>
</feature>
<evidence type="ECO:0000256" key="1">
    <source>
        <dbReference type="SAM" id="MobiDB-lite"/>
    </source>
</evidence>
<feature type="chain" id="PRO_5030950671" description="DOMON domain-containing protein" evidence="2">
    <location>
        <begin position="45"/>
        <end position="270"/>
    </location>
</feature>
<proteinExistence type="predicted"/>
<evidence type="ECO:0008006" key="4">
    <source>
        <dbReference type="Google" id="ProtNLM"/>
    </source>
</evidence>
<gene>
    <name evidence="3" type="ORF">TDUB1175_LOCUS22093</name>
</gene>
<reference evidence="3" key="1">
    <citation type="submission" date="2021-01" db="EMBL/GenBank/DDBJ databases">
        <authorList>
            <person name="Corre E."/>
            <person name="Pelletier E."/>
            <person name="Niang G."/>
            <person name="Scheremetjew M."/>
            <person name="Finn R."/>
            <person name="Kale V."/>
            <person name="Holt S."/>
            <person name="Cochrane G."/>
            <person name="Meng A."/>
            <person name="Brown T."/>
            <person name="Cohen L."/>
        </authorList>
    </citation>
    <scope>NUCLEOTIDE SEQUENCE</scope>
    <source>
        <strain evidence="3">CCMP147</strain>
    </source>
</reference>
<name>A0A7R9WG49_9STRA</name>
<evidence type="ECO:0000313" key="3">
    <source>
        <dbReference type="EMBL" id="CAD8323675.1"/>
    </source>
</evidence>
<feature type="compositionally biased region" description="Polar residues" evidence="1">
    <location>
        <begin position="222"/>
        <end position="238"/>
    </location>
</feature>
<accession>A0A7R9WG49</accession>
<protein>
    <recommendedName>
        <fullName evidence="4">DOMON domain-containing protein</fullName>
    </recommendedName>
</protein>